<protein>
    <submittedName>
        <fullName evidence="2">Uncharacterized protein</fullName>
    </submittedName>
</protein>
<dbReference type="EMBL" id="JACASE010000017">
    <property type="protein sequence ID" value="KAF6397080.1"/>
    <property type="molecule type" value="Genomic_DNA"/>
</dbReference>
<organism evidence="2 3">
    <name type="scientific">Rousettus aegyptiacus</name>
    <name type="common">Egyptian fruit bat</name>
    <name type="synonym">Pteropus aegyptiacus</name>
    <dbReference type="NCBI Taxonomy" id="9407"/>
    <lineage>
        <taxon>Eukaryota</taxon>
        <taxon>Metazoa</taxon>
        <taxon>Chordata</taxon>
        <taxon>Craniata</taxon>
        <taxon>Vertebrata</taxon>
        <taxon>Euteleostomi</taxon>
        <taxon>Mammalia</taxon>
        <taxon>Eutheria</taxon>
        <taxon>Laurasiatheria</taxon>
        <taxon>Chiroptera</taxon>
        <taxon>Yinpterochiroptera</taxon>
        <taxon>Pteropodoidea</taxon>
        <taxon>Pteropodidae</taxon>
        <taxon>Rousettinae</taxon>
        <taxon>Rousettus</taxon>
    </lineage>
</organism>
<accession>A0A7J8BFM1</accession>
<feature type="region of interest" description="Disordered" evidence="1">
    <location>
        <begin position="1"/>
        <end position="26"/>
    </location>
</feature>
<evidence type="ECO:0000313" key="2">
    <source>
        <dbReference type="EMBL" id="KAF6397080.1"/>
    </source>
</evidence>
<dbReference type="Proteomes" id="UP000593571">
    <property type="component" value="Unassembled WGS sequence"/>
</dbReference>
<dbReference type="AlphaFoldDB" id="A0A7J8BFM1"/>
<reference evidence="2 3" key="1">
    <citation type="journal article" date="2020" name="Nature">
        <title>Six reference-quality genomes reveal evolution of bat adaptations.</title>
        <authorList>
            <person name="Jebb D."/>
            <person name="Huang Z."/>
            <person name="Pippel M."/>
            <person name="Hughes G.M."/>
            <person name="Lavrichenko K."/>
            <person name="Devanna P."/>
            <person name="Winkler S."/>
            <person name="Jermiin L.S."/>
            <person name="Skirmuntt E.C."/>
            <person name="Katzourakis A."/>
            <person name="Burkitt-Gray L."/>
            <person name="Ray D.A."/>
            <person name="Sullivan K.A.M."/>
            <person name="Roscito J.G."/>
            <person name="Kirilenko B.M."/>
            <person name="Davalos L.M."/>
            <person name="Corthals A.P."/>
            <person name="Power M.L."/>
            <person name="Jones G."/>
            <person name="Ransome R.D."/>
            <person name="Dechmann D.K.N."/>
            <person name="Locatelli A.G."/>
            <person name="Puechmaille S.J."/>
            <person name="Fedrigo O."/>
            <person name="Jarvis E.D."/>
            <person name="Hiller M."/>
            <person name="Vernes S.C."/>
            <person name="Myers E.W."/>
            <person name="Teeling E.C."/>
        </authorList>
    </citation>
    <scope>NUCLEOTIDE SEQUENCE [LARGE SCALE GENOMIC DNA]</scope>
    <source>
        <strain evidence="2">MRouAeg1</strain>
        <tissue evidence="2">Muscle</tissue>
    </source>
</reference>
<keyword evidence="3" id="KW-1185">Reference proteome</keyword>
<proteinExistence type="predicted"/>
<evidence type="ECO:0000313" key="3">
    <source>
        <dbReference type="Proteomes" id="UP000593571"/>
    </source>
</evidence>
<sequence length="277" mass="29651">MRSYVGDPMPASAPLLRDAGSVPAQSGTARQGCLQARTRALASDAIAGIWAWTSGLRSPEECEVAVSAARPAAFGHGGRADGDRAPSTQRWHMDQRHADSGRSLCGLARGLRDSSDASPATATETRIKRLEETSGPSFPPSQPGSERARPATWFRCMKSPCYLRTLVPPPCPSDTVCGAVLCVSKAESTPPNHEEEIRTSGSGFKKMMPNLYISLPFTPPYSHRRGRLQGMLGAVVCGLQPRAHAQRRGLCYREEGASAPGSVWCLFPWAPSLLGPP</sequence>
<evidence type="ECO:0000256" key="1">
    <source>
        <dbReference type="SAM" id="MobiDB-lite"/>
    </source>
</evidence>
<comment type="caution">
    <text evidence="2">The sequence shown here is derived from an EMBL/GenBank/DDBJ whole genome shotgun (WGS) entry which is preliminary data.</text>
</comment>
<feature type="region of interest" description="Disordered" evidence="1">
    <location>
        <begin position="108"/>
        <end position="148"/>
    </location>
</feature>
<name>A0A7J8BFM1_ROUAE</name>
<gene>
    <name evidence="2" type="ORF">HJG63_009747</name>
</gene>